<evidence type="ECO:0000256" key="1">
    <source>
        <dbReference type="ARBA" id="ARBA00010062"/>
    </source>
</evidence>
<dbReference type="KEGG" id="rsi:Runsl_0541"/>
<dbReference type="AlphaFoldDB" id="A0A7U3ZGU9"/>
<dbReference type="Gene3D" id="3.40.50.2300">
    <property type="match status" value="2"/>
</dbReference>
<dbReference type="InterPro" id="IPR011990">
    <property type="entry name" value="TPR-like_helical_dom_sf"/>
</dbReference>
<organism evidence="4 5">
    <name type="scientific">Runella slithyformis (strain ATCC 29530 / DSM 19594 / LMG 11500 / NCIMB 11436 / LSU 4)</name>
    <dbReference type="NCBI Taxonomy" id="761193"/>
    <lineage>
        <taxon>Bacteria</taxon>
        <taxon>Pseudomonadati</taxon>
        <taxon>Bacteroidota</taxon>
        <taxon>Cytophagia</taxon>
        <taxon>Cytophagales</taxon>
        <taxon>Spirosomataceae</taxon>
        <taxon>Runella</taxon>
    </lineage>
</organism>
<evidence type="ECO:0000259" key="3">
    <source>
        <dbReference type="Pfam" id="PF13458"/>
    </source>
</evidence>
<dbReference type="Gene3D" id="1.25.40.10">
    <property type="entry name" value="Tetratricopeptide repeat domain"/>
    <property type="match status" value="1"/>
</dbReference>
<dbReference type="PANTHER" id="PTHR30483">
    <property type="entry name" value="LEUCINE-SPECIFIC-BINDING PROTEIN"/>
    <property type="match status" value="1"/>
</dbReference>
<gene>
    <name evidence="4" type="ordered locus">Runsl_0541</name>
</gene>
<accession>A0A7U3ZGU9</accession>
<dbReference type="CDD" id="cd06268">
    <property type="entry name" value="PBP1_ABC_transporter_LIVBP-like"/>
    <property type="match status" value="1"/>
</dbReference>
<dbReference type="SUPFAM" id="SSF48452">
    <property type="entry name" value="TPR-like"/>
    <property type="match status" value="1"/>
</dbReference>
<feature type="domain" description="Leucine-binding protein" evidence="3">
    <location>
        <begin position="248"/>
        <end position="545"/>
    </location>
</feature>
<keyword evidence="5" id="KW-1185">Reference proteome</keyword>
<dbReference type="Proteomes" id="UP000000493">
    <property type="component" value="Chromosome"/>
</dbReference>
<dbReference type="EMBL" id="CP002859">
    <property type="protein sequence ID" value="AEI46984.1"/>
    <property type="molecule type" value="Genomic_DNA"/>
</dbReference>
<evidence type="ECO:0000313" key="4">
    <source>
        <dbReference type="EMBL" id="AEI46984.1"/>
    </source>
</evidence>
<dbReference type="InterPro" id="IPR028082">
    <property type="entry name" value="Peripla_BP_I"/>
</dbReference>
<dbReference type="InterPro" id="IPR028081">
    <property type="entry name" value="Leu-bd"/>
</dbReference>
<evidence type="ECO:0000313" key="5">
    <source>
        <dbReference type="Proteomes" id="UP000000493"/>
    </source>
</evidence>
<comment type="similarity">
    <text evidence="1">Belongs to the leucine-binding protein family.</text>
</comment>
<reference evidence="5" key="1">
    <citation type="submission" date="2011-06" db="EMBL/GenBank/DDBJ databases">
        <title>The complete genome of chromosome of Runella slithyformis DSM 19594.</title>
        <authorList>
            <consortium name="US DOE Joint Genome Institute (JGI-PGF)"/>
            <person name="Lucas S."/>
            <person name="Han J."/>
            <person name="Lapidus A."/>
            <person name="Bruce D."/>
            <person name="Goodwin L."/>
            <person name="Pitluck S."/>
            <person name="Peters L."/>
            <person name="Kyrpides N."/>
            <person name="Mavromatis K."/>
            <person name="Ivanova N."/>
            <person name="Ovchinnikova G."/>
            <person name="Zhang X."/>
            <person name="Misra M."/>
            <person name="Detter J.C."/>
            <person name="Tapia R."/>
            <person name="Han C."/>
            <person name="Land M."/>
            <person name="Hauser L."/>
            <person name="Markowitz V."/>
            <person name="Cheng J.-F."/>
            <person name="Hugenholtz P."/>
            <person name="Woyke T."/>
            <person name="Wu D."/>
            <person name="Tindall B."/>
            <person name="Faehrich R."/>
            <person name="Brambilla E."/>
            <person name="Klenk H.-P."/>
            <person name="Eisen J.A."/>
        </authorList>
    </citation>
    <scope>NUCLEOTIDE SEQUENCE [LARGE SCALE GENOMIC DNA]</scope>
    <source>
        <strain evidence="5">ATCC 29530 / DSM 19594 / LMG 11500 / NCIMB 11436 / LSU 4</strain>
    </source>
</reference>
<evidence type="ECO:0000256" key="2">
    <source>
        <dbReference type="ARBA" id="ARBA00022729"/>
    </source>
</evidence>
<dbReference type="Pfam" id="PF13458">
    <property type="entry name" value="Peripla_BP_6"/>
    <property type="match status" value="1"/>
</dbReference>
<sequence>MRKSLLLIYLLPLVVYSQGVDPTYEREYKRGAALCKAGDFAGAITVLTPLTARKYTHSLAPFAHYYWSLAALKTNRLSESRQMLMQLRERFPDWKKMDDVRYLLADIAFQEKQFGEALDYTEEISNVSVKKESETLKRFYVYKLQDMAYLKSLNRQHPSDKTVALALIDMIQRTSNEKSDLELSDQLTNRFGAVAAKPSTAVSPVRQGNGNLRKGYYNVAVALPFRLQEFSPNQRVRTNQFAYDMYEGMKMAKTKLQQEGIVVNLFTYDVGNDPEDMLNVVNNANFTQTDFLIGPVYNEPAKLAADYAESNGIFYVHPTSLATDIIANHPNTLLLQPSFERQAQQGFDFMRSLPSANRKLAIYYGATRRDSTLAASYRNKANEAGYQTIDFRKTREKLDSAATVTEYNKPGHVVVFSSTESDGMKVLNMLTKRRLTVPILASSSAFNMQNIVPSALAGREVYIIDTEFVDTSKQQVRDFQTNYLTKRNTIPSIYSMQGYDALLFFGRLLHKYREQLRSGLDTRIYNDDYLLSGFNYRSSNDNQMVPIVKMDDMRWVLANGQ</sequence>
<dbReference type="RefSeq" id="WP_013926308.1">
    <property type="nucleotide sequence ID" value="NC_015703.1"/>
</dbReference>
<name>A0A7U3ZGU9_RUNSL</name>
<dbReference type="SUPFAM" id="SSF53822">
    <property type="entry name" value="Periplasmic binding protein-like I"/>
    <property type="match status" value="1"/>
</dbReference>
<keyword evidence="2" id="KW-0732">Signal</keyword>
<proteinExistence type="inferred from homology"/>
<reference evidence="4 5" key="2">
    <citation type="journal article" date="2012" name="Stand. Genomic Sci.">
        <title>Complete genome sequence of the aquatic bacterium Runella slithyformis type strain (LSU 4(T)).</title>
        <authorList>
            <person name="Copeland A."/>
            <person name="Zhang X."/>
            <person name="Misra M."/>
            <person name="Lapidus A."/>
            <person name="Nolan M."/>
            <person name="Lucas S."/>
            <person name="Deshpande S."/>
            <person name="Cheng J.F."/>
            <person name="Tapia R."/>
            <person name="Goodwin L.A."/>
            <person name="Pitluck S."/>
            <person name="Liolios K."/>
            <person name="Pagani I."/>
            <person name="Ivanova N."/>
            <person name="Mikhailova N."/>
            <person name="Pati A."/>
            <person name="Chen A."/>
            <person name="Palaniappan K."/>
            <person name="Land M."/>
            <person name="Hauser L."/>
            <person name="Pan C."/>
            <person name="Jeffries C.D."/>
            <person name="Detter J.C."/>
            <person name="Brambilla E.M."/>
            <person name="Rohde M."/>
            <person name="Djao O.D."/>
            <person name="Goker M."/>
            <person name="Sikorski J."/>
            <person name="Tindall B.J."/>
            <person name="Woyke T."/>
            <person name="Bristow J."/>
            <person name="Eisen J.A."/>
            <person name="Markowitz V."/>
            <person name="Hugenholtz P."/>
            <person name="Kyrpides N.C."/>
            <person name="Klenk H.P."/>
            <person name="Mavromatis K."/>
        </authorList>
    </citation>
    <scope>NUCLEOTIDE SEQUENCE [LARGE SCALE GENOMIC DNA]</scope>
    <source>
        <strain evidence="5">ATCC 29530 / DSM 19594 / LMG 11500 / NCIMB 11436 / LSU 4</strain>
    </source>
</reference>
<protein>
    <recommendedName>
        <fullName evidence="3">Leucine-binding protein domain-containing protein</fullName>
    </recommendedName>
</protein>
<dbReference type="InterPro" id="IPR051010">
    <property type="entry name" value="BCAA_transport"/>
</dbReference>
<dbReference type="PANTHER" id="PTHR30483:SF6">
    <property type="entry name" value="PERIPLASMIC BINDING PROTEIN OF ABC TRANSPORTER FOR NATURAL AMINO ACIDS"/>
    <property type="match status" value="1"/>
</dbReference>